<protein>
    <submittedName>
        <fullName evidence="2">Uncharacterized protein</fullName>
    </submittedName>
</protein>
<evidence type="ECO:0000313" key="2">
    <source>
        <dbReference type="EMBL" id="GAA5029310.1"/>
    </source>
</evidence>
<sequence length="260" mass="28388">MPIGLAQMGRAADTVGMPIVPHETEKQCIYYRCRLGRGRLDRLFAVALEGTAGDAVVSTQRRSTRYRAETLDQLVALVEAANAPGDPGVWTNLTLDLSDPQHRRSVTLTLDLKRTELCISGADATWVYGQDARLREMLESYDGKTNPEADRSEMIIFLLISVLFLFWTVVFLLGKGPQNEEASSGGFFAALTAGSAATCLFYWVKYQLTAHKWRVAEEVTSGSPWSRLSLQARFAWAVGIATVVAGIGTVVSAVADVVGR</sequence>
<gene>
    <name evidence="2" type="ORF">GCM10023335_68230</name>
</gene>
<organism evidence="2 3">
    <name type="scientific">Streptomyces siamensis</name>
    <dbReference type="NCBI Taxonomy" id="1274986"/>
    <lineage>
        <taxon>Bacteria</taxon>
        <taxon>Bacillati</taxon>
        <taxon>Actinomycetota</taxon>
        <taxon>Actinomycetes</taxon>
        <taxon>Kitasatosporales</taxon>
        <taxon>Streptomycetaceae</taxon>
        <taxon>Streptomyces</taxon>
    </lineage>
</organism>
<keyword evidence="1" id="KW-0472">Membrane</keyword>
<feature type="transmembrane region" description="Helical" evidence="1">
    <location>
        <begin position="234"/>
        <end position="255"/>
    </location>
</feature>
<proteinExistence type="predicted"/>
<dbReference type="Proteomes" id="UP001501759">
    <property type="component" value="Unassembled WGS sequence"/>
</dbReference>
<keyword evidence="3" id="KW-1185">Reference proteome</keyword>
<feature type="transmembrane region" description="Helical" evidence="1">
    <location>
        <begin position="186"/>
        <end position="204"/>
    </location>
</feature>
<reference evidence="3" key="1">
    <citation type="journal article" date="2019" name="Int. J. Syst. Evol. Microbiol.">
        <title>The Global Catalogue of Microorganisms (GCM) 10K type strain sequencing project: providing services to taxonomists for standard genome sequencing and annotation.</title>
        <authorList>
            <consortium name="The Broad Institute Genomics Platform"/>
            <consortium name="The Broad Institute Genome Sequencing Center for Infectious Disease"/>
            <person name="Wu L."/>
            <person name="Ma J."/>
        </authorList>
    </citation>
    <scope>NUCLEOTIDE SEQUENCE [LARGE SCALE GENOMIC DNA]</scope>
    <source>
        <strain evidence="3">JCM 18409</strain>
    </source>
</reference>
<comment type="caution">
    <text evidence="2">The sequence shown here is derived from an EMBL/GenBank/DDBJ whole genome shotgun (WGS) entry which is preliminary data.</text>
</comment>
<feature type="transmembrane region" description="Helical" evidence="1">
    <location>
        <begin position="154"/>
        <end position="174"/>
    </location>
</feature>
<evidence type="ECO:0000256" key="1">
    <source>
        <dbReference type="SAM" id="Phobius"/>
    </source>
</evidence>
<keyword evidence="1" id="KW-0812">Transmembrane</keyword>
<name>A0ABP9JGL3_9ACTN</name>
<evidence type="ECO:0000313" key="3">
    <source>
        <dbReference type="Proteomes" id="UP001501759"/>
    </source>
</evidence>
<keyword evidence="1" id="KW-1133">Transmembrane helix</keyword>
<dbReference type="EMBL" id="BAABKB010000031">
    <property type="protein sequence ID" value="GAA5029310.1"/>
    <property type="molecule type" value="Genomic_DNA"/>
</dbReference>
<accession>A0ABP9JGL3</accession>